<accession>A0ABS5TC35</accession>
<protein>
    <submittedName>
        <fullName evidence="2">Uncharacterized protein</fullName>
    </submittedName>
</protein>
<comment type="caution">
    <text evidence="2">The sequence shown here is derived from an EMBL/GenBank/DDBJ whole genome shotgun (WGS) entry which is preliminary data.</text>
</comment>
<evidence type="ECO:0000313" key="2">
    <source>
        <dbReference type="EMBL" id="MBT0768642.1"/>
    </source>
</evidence>
<dbReference type="Proteomes" id="UP001197247">
    <property type="component" value="Unassembled WGS sequence"/>
</dbReference>
<dbReference type="EMBL" id="JAHBAY010000002">
    <property type="protein sequence ID" value="MBT0768642.1"/>
    <property type="molecule type" value="Genomic_DNA"/>
</dbReference>
<evidence type="ECO:0000313" key="3">
    <source>
        <dbReference type="Proteomes" id="UP001197247"/>
    </source>
</evidence>
<proteinExistence type="predicted"/>
<feature type="region of interest" description="Disordered" evidence="1">
    <location>
        <begin position="35"/>
        <end position="56"/>
    </location>
</feature>
<dbReference type="RefSeq" id="WP_214154935.1">
    <property type="nucleotide sequence ID" value="NZ_JAHBAY010000002.1"/>
</dbReference>
<reference evidence="2 3" key="1">
    <citation type="submission" date="2021-05" db="EMBL/GenBank/DDBJ databases">
        <title>Kineosporia and Streptomyces sp. nov. two new marine actinobacteria isolated from Coral.</title>
        <authorList>
            <person name="Buangrab K."/>
            <person name="Sutthacheep M."/>
            <person name="Yeemin T."/>
            <person name="Harunari E."/>
            <person name="Igarashi Y."/>
            <person name="Kanchanasin P."/>
            <person name="Tanasupawat S."/>
            <person name="Phongsopitanun W."/>
        </authorList>
    </citation>
    <scope>NUCLEOTIDE SEQUENCE [LARGE SCALE GENOMIC DNA]</scope>
    <source>
        <strain evidence="2 3">J2-2</strain>
    </source>
</reference>
<name>A0ABS5TC35_9ACTN</name>
<gene>
    <name evidence="2" type="ORF">KIH74_06870</name>
</gene>
<feature type="compositionally biased region" description="Basic and acidic residues" evidence="1">
    <location>
        <begin position="44"/>
        <end position="56"/>
    </location>
</feature>
<organism evidence="2 3">
    <name type="scientific">Kineosporia corallincola</name>
    <dbReference type="NCBI Taxonomy" id="2835133"/>
    <lineage>
        <taxon>Bacteria</taxon>
        <taxon>Bacillati</taxon>
        <taxon>Actinomycetota</taxon>
        <taxon>Actinomycetes</taxon>
        <taxon>Kineosporiales</taxon>
        <taxon>Kineosporiaceae</taxon>
        <taxon>Kineosporia</taxon>
    </lineage>
</organism>
<sequence length="56" mass="6384">MAEYLRLCALEEPAGQEALEDAEDLAEFRDYEAREAAGTTSHMTMDELRQHLGLER</sequence>
<evidence type="ECO:0000256" key="1">
    <source>
        <dbReference type="SAM" id="MobiDB-lite"/>
    </source>
</evidence>
<keyword evidence="3" id="KW-1185">Reference proteome</keyword>